<keyword evidence="5" id="KW-0573">Peptidoglycan synthesis</keyword>
<evidence type="ECO:0000256" key="7">
    <source>
        <dbReference type="PIRSR" id="PIRSR618044-1"/>
    </source>
</evidence>
<dbReference type="PANTHER" id="PTHR21581:SF33">
    <property type="entry name" value="D-ALANYL-D-ALANINE CARBOXYPEPTIDASE DACB"/>
    <property type="match status" value="1"/>
</dbReference>
<feature type="domain" description="Peptidase S11 D-alanyl-D-alanine carboxypeptidase A N-terminal" evidence="10">
    <location>
        <begin position="47"/>
        <end position="291"/>
    </location>
</feature>
<dbReference type="InterPro" id="IPR012338">
    <property type="entry name" value="Beta-lactam/transpept-like"/>
</dbReference>
<reference evidence="11 12" key="1">
    <citation type="submission" date="2015-10" db="EMBL/GenBank/DDBJ databases">
        <title>Draft genome sequence of Streptomyces curacoi DSM 40107, type strain for the species Streptomyces curacoi.</title>
        <authorList>
            <person name="Ruckert C."/>
            <person name="Winkler A."/>
            <person name="Kalinowski J."/>
            <person name="Kampfer P."/>
            <person name="Glaeser S."/>
        </authorList>
    </citation>
    <scope>NUCLEOTIDE SEQUENCE [LARGE SCALE GENOMIC DNA]</scope>
    <source>
        <strain evidence="11 12">DSM 40107</strain>
    </source>
</reference>
<dbReference type="InterPro" id="IPR001967">
    <property type="entry name" value="Peptidase_S11_N"/>
</dbReference>
<dbReference type="PANTHER" id="PTHR21581">
    <property type="entry name" value="D-ALANYL-D-ALANINE CARBOXYPEPTIDASE"/>
    <property type="match status" value="1"/>
</dbReference>
<keyword evidence="2" id="KW-0732">Signal</keyword>
<dbReference type="GO" id="GO:0006508">
    <property type="term" value="P:proteolysis"/>
    <property type="evidence" value="ECO:0007669"/>
    <property type="project" value="InterPro"/>
</dbReference>
<dbReference type="STRING" id="146536.AQI70_07260"/>
<accession>A0A117PHX6</accession>
<dbReference type="Gene3D" id="3.40.710.10">
    <property type="entry name" value="DD-peptidase/beta-lactamase superfamily"/>
    <property type="match status" value="1"/>
</dbReference>
<evidence type="ECO:0000313" key="11">
    <source>
        <dbReference type="EMBL" id="KUM79972.1"/>
    </source>
</evidence>
<sequence>MPTGAFRTFGAFIVITGIKGVRIRRAAAVVATTGALVAGGALSAPAQAATAPTVSAKGAFMLNSATGSTLYSKYADTKRPMASTTKIMTARVVLSTPDLNLDRKITIKQAYRDYVAAKGASTADLKTGDKVTIRQLLHALMLPSGCDAAMALADTFGTGTTVSARTKSFISKMNTKADALGLTNTHFDSFDGNSTQNTNYTTPRDLAKLTHSAMKYTTFAGIVKKQKTVQYATTSTGGTRTYTWYNTNKLLGSYSGAIGVKTGTNTPAGPCLVFAGTRDGKTVIGVLLNDQYRFTDAAKLMDYAFGSSSASTMQLRTLPQGAQRD</sequence>
<dbReference type="Pfam" id="PF00768">
    <property type="entry name" value="Peptidase_S11"/>
    <property type="match status" value="1"/>
</dbReference>
<evidence type="ECO:0000313" key="12">
    <source>
        <dbReference type="Proteomes" id="UP000054024"/>
    </source>
</evidence>
<comment type="caution">
    <text evidence="11">The sequence shown here is derived from an EMBL/GenBank/DDBJ whole genome shotgun (WGS) entry which is preliminary data.</text>
</comment>
<evidence type="ECO:0000256" key="3">
    <source>
        <dbReference type="ARBA" id="ARBA00022801"/>
    </source>
</evidence>
<feature type="active site" description="Acyl-ester intermediate" evidence="7">
    <location>
        <position position="83"/>
    </location>
</feature>
<proteinExistence type="inferred from homology"/>
<feature type="active site" description="Proton acceptor" evidence="7">
    <location>
        <position position="86"/>
    </location>
</feature>
<comment type="similarity">
    <text evidence="1 9">Belongs to the peptidase S11 family.</text>
</comment>
<evidence type="ECO:0000256" key="1">
    <source>
        <dbReference type="ARBA" id="ARBA00007164"/>
    </source>
</evidence>
<keyword evidence="12" id="KW-1185">Reference proteome</keyword>
<dbReference type="EMBL" id="LMWJ01000004">
    <property type="protein sequence ID" value="KUM79972.1"/>
    <property type="molecule type" value="Genomic_DNA"/>
</dbReference>
<evidence type="ECO:0000259" key="10">
    <source>
        <dbReference type="Pfam" id="PF00768"/>
    </source>
</evidence>
<dbReference type="PRINTS" id="PR00725">
    <property type="entry name" value="DADACBPTASE1"/>
</dbReference>
<dbReference type="SUPFAM" id="SSF56601">
    <property type="entry name" value="beta-lactamase/transpeptidase-like"/>
    <property type="match status" value="1"/>
</dbReference>
<dbReference type="GO" id="GO:0071555">
    <property type="term" value="P:cell wall organization"/>
    <property type="evidence" value="ECO:0007669"/>
    <property type="project" value="UniProtKB-KW"/>
</dbReference>
<evidence type="ECO:0000256" key="5">
    <source>
        <dbReference type="ARBA" id="ARBA00022984"/>
    </source>
</evidence>
<dbReference type="GO" id="GO:0009002">
    <property type="term" value="F:serine-type D-Ala-D-Ala carboxypeptidase activity"/>
    <property type="evidence" value="ECO:0007669"/>
    <property type="project" value="InterPro"/>
</dbReference>
<evidence type="ECO:0000256" key="9">
    <source>
        <dbReference type="RuleBase" id="RU004016"/>
    </source>
</evidence>
<dbReference type="Proteomes" id="UP000054024">
    <property type="component" value="Unassembled WGS sequence"/>
</dbReference>
<name>A0A117PHX6_9ACTN</name>
<organism evidence="11 12">
    <name type="scientific">Streptomyces curacoi</name>
    <dbReference type="NCBI Taxonomy" id="146536"/>
    <lineage>
        <taxon>Bacteria</taxon>
        <taxon>Bacillati</taxon>
        <taxon>Actinomycetota</taxon>
        <taxon>Actinomycetes</taxon>
        <taxon>Kitasatosporales</taxon>
        <taxon>Streptomycetaceae</taxon>
        <taxon>Streptomyces</taxon>
    </lineage>
</organism>
<keyword evidence="3" id="KW-0378">Hydrolase</keyword>
<keyword evidence="6" id="KW-0961">Cell wall biogenesis/degradation</keyword>
<dbReference type="GO" id="GO:0008360">
    <property type="term" value="P:regulation of cell shape"/>
    <property type="evidence" value="ECO:0007669"/>
    <property type="project" value="UniProtKB-KW"/>
</dbReference>
<feature type="binding site" evidence="8">
    <location>
        <position position="261"/>
    </location>
    <ligand>
        <name>substrate</name>
    </ligand>
</feature>
<dbReference type="RefSeq" id="WP_062145660.1">
    <property type="nucleotide sequence ID" value="NZ_KQ947985.1"/>
</dbReference>
<evidence type="ECO:0000256" key="4">
    <source>
        <dbReference type="ARBA" id="ARBA00022960"/>
    </source>
</evidence>
<keyword evidence="4" id="KW-0133">Cell shape</keyword>
<evidence type="ECO:0000256" key="6">
    <source>
        <dbReference type="ARBA" id="ARBA00023316"/>
    </source>
</evidence>
<feature type="active site" evidence="7">
    <location>
        <position position="144"/>
    </location>
</feature>
<evidence type="ECO:0000256" key="2">
    <source>
        <dbReference type="ARBA" id="ARBA00022729"/>
    </source>
</evidence>
<evidence type="ECO:0000256" key="8">
    <source>
        <dbReference type="PIRSR" id="PIRSR618044-2"/>
    </source>
</evidence>
<dbReference type="InterPro" id="IPR018044">
    <property type="entry name" value="Peptidase_S11"/>
</dbReference>
<dbReference type="GO" id="GO:0009252">
    <property type="term" value="P:peptidoglycan biosynthetic process"/>
    <property type="evidence" value="ECO:0007669"/>
    <property type="project" value="UniProtKB-KW"/>
</dbReference>
<protein>
    <submittedName>
        <fullName evidence="11">D-alanyl-D-alanine carboxypeptidase</fullName>
    </submittedName>
</protein>
<gene>
    <name evidence="11" type="ORF">AQI70_07260</name>
</gene>
<keyword evidence="11" id="KW-0121">Carboxypeptidase</keyword>
<keyword evidence="11" id="KW-0645">Protease</keyword>
<dbReference type="AlphaFoldDB" id="A0A117PHX6"/>